<protein>
    <submittedName>
        <fullName evidence="1">Uncharacterized protein</fullName>
    </submittedName>
</protein>
<organism evidence="1 2">
    <name type="scientific">Mucilaginibacter terrae</name>
    <dbReference type="NCBI Taxonomy" id="1955052"/>
    <lineage>
        <taxon>Bacteria</taxon>
        <taxon>Pseudomonadati</taxon>
        <taxon>Bacteroidota</taxon>
        <taxon>Sphingobacteriia</taxon>
        <taxon>Sphingobacteriales</taxon>
        <taxon>Sphingobacteriaceae</taxon>
        <taxon>Mucilaginibacter</taxon>
    </lineage>
</organism>
<reference evidence="2" key="1">
    <citation type="submission" date="2023-07" db="EMBL/GenBank/DDBJ databases">
        <title>Functional and genomic diversity of the sorghum phyllosphere microbiome.</title>
        <authorList>
            <person name="Shade A."/>
        </authorList>
    </citation>
    <scope>NUCLEOTIDE SEQUENCE [LARGE SCALE GENOMIC DNA]</scope>
    <source>
        <strain evidence="2">SORGH_AS_0422</strain>
    </source>
</reference>
<keyword evidence="2" id="KW-1185">Reference proteome</keyword>
<evidence type="ECO:0000313" key="1">
    <source>
        <dbReference type="EMBL" id="MDT3403933.1"/>
    </source>
</evidence>
<gene>
    <name evidence="1" type="ORF">QE417_003005</name>
</gene>
<name>A0ABU3GVY2_9SPHI</name>
<dbReference type="Proteomes" id="UP001258315">
    <property type="component" value="Unassembled WGS sequence"/>
</dbReference>
<comment type="caution">
    <text evidence="1">The sequence shown here is derived from an EMBL/GenBank/DDBJ whole genome shotgun (WGS) entry which is preliminary data.</text>
</comment>
<proteinExistence type="predicted"/>
<dbReference type="EMBL" id="JAVLVU010000001">
    <property type="protein sequence ID" value="MDT3403933.1"/>
    <property type="molecule type" value="Genomic_DNA"/>
</dbReference>
<evidence type="ECO:0000313" key="2">
    <source>
        <dbReference type="Proteomes" id="UP001258315"/>
    </source>
</evidence>
<accession>A0ABU3GVY2</accession>
<sequence length="294" mass="34472">MFAPLTGTGKYKMKNAYTQPSNVALLVHTCDRYQFLYEGFGYFFNKYWDFDTNCQLYFATEDLKIEIPNFTNIRSGTGEWADRLRYLLKEVITEKYVIYFQEDMWLNKPVSANFFNQLFAMVNQRGLKQVKLTSAGIYQTHNTSTFIEGFNLALLNNQASGYLMSHQVTLWDREFLVAQLHKGEHPWRNERKGTKRLKKLNPEIYQIDYFAENGQPAININQPEAKPSEYNTVSANSMLQANTLPYIDELKQGGSKEQAYAQKLLNHYQNQLTHDGKPKPRKEDIFKKMKNWFK</sequence>